<keyword evidence="2" id="KW-0560">Oxidoreductase</keyword>
<sequence length="269" mass="29233">MPHIRANQKVDDQGQHGAGKPAVLVTGGAQGIGRGITEYFLAKGYSVVVADNDREAGEELIGLLSRQGDVRFIRTDVSNEESVQRCIARVQHWFGGLNGLVNNAGIADPYTGPLEYLDLVDWQRIIDVNLTGVFLMVRQALGLLRVRHGAIVNIASTRYLQSEPQTEAYAASKGGVVALTHALAVSLSGQIRANCISPGWIEVGELQKSRSRRPVHLTETCHQQHPVGRVGEARDVASLAHFLISEEAGFMTGQNIILDGGMTRKMVYE</sequence>
<reference evidence="4" key="1">
    <citation type="journal article" date="2019" name="Int. J. Syst. Evol. Microbiol.">
        <title>The Global Catalogue of Microorganisms (GCM) 10K type strain sequencing project: providing services to taxonomists for standard genome sequencing and annotation.</title>
        <authorList>
            <consortium name="The Broad Institute Genomics Platform"/>
            <consortium name="The Broad Institute Genome Sequencing Center for Infectious Disease"/>
            <person name="Wu L."/>
            <person name="Ma J."/>
        </authorList>
    </citation>
    <scope>NUCLEOTIDE SEQUENCE [LARGE SCALE GENOMIC DNA]</scope>
    <source>
        <strain evidence="4">JCM 17805</strain>
    </source>
</reference>
<dbReference type="PANTHER" id="PTHR24321">
    <property type="entry name" value="DEHYDROGENASES, SHORT CHAIN"/>
    <property type="match status" value="1"/>
</dbReference>
<evidence type="ECO:0000256" key="2">
    <source>
        <dbReference type="ARBA" id="ARBA00023002"/>
    </source>
</evidence>
<gene>
    <name evidence="3" type="ORF">GCM10023116_02700</name>
</gene>
<dbReference type="EMBL" id="BAABFL010000016">
    <property type="protein sequence ID" value="GAA4648008.1"/>
    <property type="molecule type" value="Genomic_DNA"/>
</dbReference>
<keyword evidence="4" id="KW-1185">Reference proteome</keyword>
<organism evidence="3 4">
    <name type="scientific">Kistimonas scapharcae</name>
    <dbReference type="NCBI Taxonomy" id="1036133"/>
    <lineage>
        <taxon>Bacteria</taxon>
        <taxon>Pseudomonadati</taxon>
        <taxon>Pseudomonadota</taxon>
        <taxon>Gammaproteobacteria</taxon>
        <taxon>Oceanospirillales</taxon>
        <taxon>Endozoicomonadaceae</taxon>
        <taxon>Kistimonas</taxon>
    </lineage>
</organism>
<proteinExistence type="inferred from homology"/>
<dbReference type="InterPro" id="IPR036291">
    <property type="entry name" value="NAD(P)-bd_dom_sf"/>
</dbReference>
<dbReference type="PROSITE" id="PS00061">
    <property type="entry name" value="ADH_SHORT"/>
    <property type="match status" value="1"/>
</dbReference>
<evidence type="ECO:0000313" key="4">
    <source>
        <dbReference type="Proteomes" id="UP001500604"/>
    </source>
</evidence>
<dbReference type="Pfam" id="PF13561">
    <property type="entry name" value="adh_short_C2"/>
    <property type="match status" value="1"/>
</dbReference>
<evidence type="ECO:0000313" key="3">
    <source>
        <dbReference type="EMBL" id="GAA4648008.1"/>
    </source>
</evidence>
<dbReference type="PANTHER" id="PTHR24321:SF8">
    <property type="entry name" value="ESTRADIOL 17-BETA-DEHYDROGENASE 8-RELATED"/>
    <property type="match status" value="1"/>
</dbReference>
<dbReference type="PRINTS" id="PR00081">
    <property type="entry name" value="GDHRDH"/>
</dbReference>
<dbReference type="PRINTS" id="PR00080">
    <property type="entry name" value="SDRFAMILY"/>
</dbReference>
<evidence type="ECO:0000256" key="1">
    <source>
        <dbReference type="ARBA" id="ARBA00006484"/>
    </source>
</evidence>
<comment type="caution">
    <text evidence="3">The sequence shown here is derived from an EMBL/GenBank/DDBJ whole genome shotgun (WGS) entry which is preliminary data.</text>
</comment>
<protein>
    <submittedName>
        <fullName evidence="3">Glucose 1-dehydrogenase</fullName>
    </submittedName>
</protein>
<dbReference type="InterPro" id="IPR002347">
    <property type="entry name" value="SDR_fam"/>
</dbReference>
<dbReference type="Proteomes" id="UP001500604">
    <property type="component" value="Unassembled WGS sequence"/>
</dbReference>
<name>A0ABP8UXT8_9GAMM</name>
<dbReference type="SUPFAM" id="SSF51735">
    <property type="entry name" value="NAD(P)-binding Rossmann-fold domains"/>
    <property type="match status" value="1"/>
</dbReference>
<dbReference type="Gene3D" id="3.40.50.720">
    <property type="entry name" value="NAD(P)-binding Rossmann-like Domain"/>
    <property type="match status" value="1"/>
</dbReference>
<dbReference type="InterPro" id="IPR020904">
    <property type="entry name" value="Sc_DH/Rdtase_CS"/>
</dbReference>
<comment type="similarity">
    <text evidence="1">Belongs to the short-chain dehydrogenases/reductases (SDR) family.</text>
</comment>
<dbReference type="RefSeq" id="WP_345193089.1">
    <property type="nucleotide sequence ID" value="NZ_BAABFL010000016.1"/>
</dbReference>
<accession>A0ABP8UXT8</accession>